<gene>
    <name evidence="1" type="ORF">FHU29_003867</name>
</gene>
<reference evidence="1 2" key="1">
    <citation type="submission" date="2020-08" db="EMBL/GenBank/DDBJ databases">
        <title>Sequencing the genomes of 1000 actinobacteria strains.</title>
        <authorList>
            <person name="Klenk H.-P."/>
        </authorList>
    </citation>
    <scope>NUCLEOTIDE SEQUENCE [LARGE SCALE GENOMIC DNA]</scope>
    <source>
        <strain evidence="1 2">DSM 45258</strain>
    </source>
</reference>
<keyword evidence="2" id="KW-1185">Reference proteome</keyword>
<dbReference type="RefSeq" id="WP_064442577.1">
    <property type="nucleotide sequence ID" value="NZ_BDDI01000029.1"/>
</dbReference>
<dbReference type="Proteomes" id="UP000567922">
    <property type="component" value="Unassembled WGS sequence"/>
</dbReference>
<organism evidence="1 2">
    <name type="scientific">Hoyosella altamirensis</name>
    <dbReference type="NCBI Taxonomy" id="616997"/>
    <lineage>
        <taxon>Bacteria</taxon>
        <taxon>Bacillati</taxon>
        <taxon>Actinomycetota</taxon>
        <taxon>Actinomycetes</taxon>
        <taxon>Mycobacteriales</taxon>
        <taxon>Hoyosellaceae</taxon>
        <taxon>Hoyosella</taxon>
    </lineage>
</organism>
<evidence type="ECO:0000313" key="1">
    <source>
        <dbReference type="EMBL" id="MBB3039398.1"/>
    </source>
</evidence>
<sequence length="63" mass="6103">MEDFATFAGALADLGAFFGGLGDFQGGSADLIGGFEEGGLADGGGAWGFIGSVDYFGGNGSIS</sequence>
<evidence type="ECO:0000313" key="2">
    <source>
        <dbReference type="Proteomes" id="UP000567922"/>
    </source>
</evidence>
<dbReference type="AlphaFoldDB" id="A0A839RT52"/>
<comment type="caution">
    <text evidence="1">The sequence shown here is derived from an EMBL/GenBank/DDBJ whole genome shotgun (WGS) entry which is preliminary data.</text>
</comment>
<protein>
    <submittedName>
        <fullName evidence="1">Uncharacterized protein</fullName>
    </submittedName>
</protein>
<accession>A0A839RT52</accession>
<proteinExistence type="predicted"/>
<dbReference type="EMBL" id="JACHWS010000003">
    <property type="protein sequence ID" value="MBB3039398.1"/>
    <property type="molecule type" value="Genomic_DNA"/>
</dbReference>
<name>A0A839RT52_9ACTN</name>